<comment type="caution">
    <text evidence="1">The sequence shown here is derived from an EMBL/GenBank/DDBJ whole genome shotgun (WGS) entry which is preliminary data.</text>
</comment>
<proteinExistence type="predicted"/>
<accession>A0A4Q5IV99</accession>
<reference evidence="1 2" key="1">
    <citation type="submission" date="2019-01" db="EMBL/GenBank/DDBJ databases">
        <title>Nocardioides guangzhouensis sp. nov., an actinobacterium isolated from soil.</title>
        <authorList>
            <person name="Fu Y."/>
            <person name="Cai Y."/>
            <person name="Lin Z."/>
            <person name="Chen P."/>
        </authorList>
    </citation>
    <scope>NUCLEOTIDE SEQUENCE [LARGE SCALE GENOMIC DNA]</scope>
    <source>
        <strain evidence="1 2">NBRC 105384</strain>
    </source>
</reference>
<dbReference type="OrthoDB" id="161242at2"/>
<name>A0A4Q5IV99_9ACTN</name>
<dbReference type="InterPro" id="IPR011051">
    <property type="entry name" value="RmlC_Cupin_sf"/>
</dbReference>
<dbReference type="Gene3D" id="2.60.120.10">
    <property type="entry name" value="Jelly Rolls"/>
    <property type="match status" value="1"/>
</dbReference>
<dbReference type="EMBL" id="SDPU01000034">
    <property type="protein sequence ID" value="RYU09854.1"/>
    <property type="molecule type" value="Genomic_DNA"/>
</dbReference>
<dbReference type="InterPro" id="IPR014710">
    <property type="entry name" value="RmlC-like_jellyroll"/>
</dbReference>
<dbReference type="Proteomes" id="UP000291189">
    <property type="component" value="Unassembled WGS sequence"/>
</dbReference>
<evidence type="ECO:0000313" key="2">
    <source>
        <dbReference type="Proteomes" id="UP000291189"/>
    </source>
</evidence>
<sequence length="117" mass="12684">MSDTHSIDAPHERRPFKDHGHMDVVTLGDFTLGRGVFEPGWRWSDDVKPIAKTDSCQTHHTGICLAGRMTIRFDDGNEITVGPGDVVDLDPGHDAWTVGDEACVVIDTGVAAYAKPA</sequence>
<dbReference type="AlphaFoldDB" id="A0A4Q5IV99"/>
<protein>
    <submittedName>
        <fullName evidence="1">Cupin</fullName>
    </submittedName>
</protein>
<keyword evidence="2" id="KW-1185">Reference proteome</keyword>
<evidence type="ECO:0000313" key="1">
    <source>
        <dbReference type="EMBL" id="RYU09854.1"/>
    </source>
</evidence>
<dbReference type="RefSeq" id="WP_129988851.1">
    <property type="nucleotide sequence ID" value="NZ_SDPU01000034.1"/>
</dbReference>
<dbReference type="CDD" id="cd06990">
    <property type="entry name" value="cupin_DUF861"/>
    <property type="match status" value="1"/>
</dbReference>
<dbReference type="SUPFAM" id="SSF51182">
    <property type="entry name" value="RmlC-like cupins"/>
    <property type="match status" value="1"/>
</dbReference>
<organism evidence="1 2">
    <name type="scientific">Nocardioides iriomotensis</name>
    <dbReference type="NCBI Taxonomy" id="715784"/>
    <lineage>
        <taxon>Bacteria</taxon>
        <taxon>Bacillati</taxon>
        <taxon>Actinomycetota</taxon>
        <taxon>Actinomycetes</taxon>
        <taxon>Propionibacteriales</taxon>
        <taxon>Nocardioidaceae</taxon>
        <taxon>Nocardioides</taxon>
    </lineage>
</organism>
<gene>
    <name evidence="1" type="ORF">ETU37_18605</name>
</gene>